<evidence type="ECO:0000256" key="1">
    <source>
        <dbReference type="SAM" id="SignalP"/>
    </source>
</evidence>
<feature type="chain" id="PRO_5046397255" evidence="1">
    <location>
        <begin position="22"/>
        <end position="249"/>
    </location>
</feature>
<dbReference type="Gene3D" id="2.40.160.20">
    <property type="match status" value="1"/>
</dbReference>
<feature type="signal peptide" evidence="1">
    <location>
        <begin position="1"/>
        <end position="21"/>
    </location>
</feature>
<gene>
    <name evidence="3" type="ORF">QO192_13145</name>
</gene>
<accession>A0ABV4KFB1</accession>
<evidence type="ECO:0000313" key="4">
    <source>
        <dbReference type="Proteomes" id="UP001568894"/>
    </source>
</evidence>
<organism evidence="3 4">
    <name type="scientific">Flavobacterium frigidarium</name>
    <dbReference type="NCBI Taxonomy" id="99286"/>
    <lineage>
        <taxon>Bacteria</taxon>
        <taxon>Pseudomonadati</taxon>
        <taxon>Bacteroidota</taxon>
        <taxon>Flavobacteriia</taxon>
        <taxon>Flavobacteriales</taxon>
        <taxon>Flavobacteriaceae</taxon>
        <taxon>Flavobacterium</taxon>
    </lineage>
</organism>
<keyword evidence="1" id="KW-0732">Signal</keyword>
<dbReference type="InterPro" id="IPR011250">
    <property type="entry name" value="OMP/PagP_B-barrel"/>
</dbReference>
<keyword evidence="4" id="KW-1185">Reference proteome</keyword>
<evidence type="ECO:0000313" key="3">
    <source>
        <dbReference type="EMBL" id="MEZ7516222.1"/>
    </source>
</evidence>
<dbReference type="Pfam" id="PF19573">
    <property type="entry name" value="DUF6089"/>
    <property type="match status" value="1"/>
</dbReference>
<dbReference type="RefSeq" id="WP_371571321.1">
    <property type="nucleotide sequence ID" value="NZ_JASMRN010000011.1"/>
</dbReference>
<name>A0ABV4KFB1_9FLAO</name>
<evidence type="ECO:0000259" key="2">
    <source>
        <dbReference type="Pfam" id="PF19573"/>
    </source>
</evidence>
<dbReference type="Proteomes" id="UP001568894">
    <property type="component" value="Unassembled WGS sequence"/>
</dbReference>
<comment type="caution">
    <text evidence="3">The sequence shown here is derived from an EMBL/GenBank/DDBJ whole genome shotgun (WGS) entry which is preliminary data.</text>
</comment>
<dbReference type="SUPFAM" id="SSF56925">
    <property type="entry name" value="OMPA-like"/>
    <property type="match status" value="1"/>
</dbReference>
<dbReference type="InterPro" id="IPR045743">
    <property type="entry name" value="DUF6089"/>
</dbReference>
<reference evidence="3 4" key="1">
    <citation type="submission" date="2023-05" db="EMBL/GenBank/DDBJ databases">
        <title>Adaptations of aquatic viruses from atmosphere-close ecosystems of the Central Arctic Ocean.</title>
        <authorList>
            <person name="Rahlff J."/>
            <person name="Holmfeldt K."/>
        </authorList>
    </citation>
    <scope>NUCLEOTIDE SEQUENCE [LARGE SCALE GENOMIC DNA]</scope>
    <source>
        <strain evidence="3 4">Arc14</strain>
    </source>
</reference>
<sequence length="249" mass="27751">MNRFFTLILSLFLSVSMYSQINEIGVFVGGSNFVGDVGSTSYIAPNKLALGVLYKWNQTTRLAYRASLMYSKLSANDTESNDISRQLREDRFDTKLTEASVGIEFNFFDFDLYRAGRQFTPYIYTGISYASYEGDLSHNKLTTPATATSPATFEPIPVSYSSSSFAIPFNIGVKTTLNSRFILAAEVGARYTFKDNLDSSYPLTRIVITGTTATTENIAFGNINNNDWYLFTGVTLTYTFGQKPCYCAD</sequence>
<protein>
    <submittedName>
        <fullName evidence="3">DUF6089 family protein</fullName>
    </submittedName>
</protein>
<proteinExistence type="predicted"/>
<dbReference type="EMBL" id="JASMRN010000011">
    <property type="protein sequence ID" value="MEZ7516222.1"/>
    <property type="molecule type" value="Genomic_DNA"/>
</dbReference>
<feature type="domain" description="DUF6089" evidence="2">
    <location>
        <begin position="3"/>
        <end position="248"/>
    </location>
</feature>